<name>A0ABU9LUU9_9BACT</name>
<keyword evidence="2" id="KW-1185">Reference proteome</keyword>
<dbReference type="InterPro" id="IPR013783">
    <property type="entry name" value="Ig-like_fold"/>
</dbReference>
<sequence>MKLAYRALNSSLATASAFVRFLYSITLPGRKLWRPAGALLAALLLLSPGAFAQNAVPPGVAPVPIPNSRPTGVTNGFGIDGDLTAYSGDAASYLSAGDWLPNPLTAAGYGGVLSATGTVPATANPKRVIHKTDSYGATDDIFSGGSKIDSNPNTAVTWKTGGPNPSKNDINNALVFIEEASSATAPGTFVGDTWVMMAGDRATKEGNSFLAFQFLQKTLTRNTNGTFTSAGTDGGRTAGDIQITAEFVNGGTVPNLYYEVWQSVAGAFTWVQIQAPPAGAAFGRTNGVVLSNVPYSPFGGSSYDTNLFAEVAVDISAVYRNVQTTCVGKISTLWVVTKSSQSSSANMTDFVEPIPLDLKINVTADAGPDRAVCAGNSTTIGTPAVSGYTYSWAIGSAAPFATTAQVAVTPSATTTYTLTVTKVGATCSSPPDDVVVTVNPNPTANAGTAPATQCASTTGNSFLLAGSGSNGTPSWAVFNNPNSLTVNITNGGTYAPTIAVSGGSGTVTLRLTVTSGTNPVCTAATSDVAVTVKPVPTASAGTAPAAQCAIAAGNSFVLAGSGSNGTPSWAVQTNPNSLTVNITNGGTYAPTIAVSGGSGTVTLRLTVNGTANPLCTAATSDVAVTVNPNPTASAGAAPAAQCASTAGNTFSLDGSGTNGTYKWTVFSKSPSALSAVFSSDAMAKPTVTVSGGSGTVTLRLTVTSATCGDATSDVTVTVNPNPTASAGTAPAAQCAITAGNSFLLAGSGSNGTPSWAVFNNPNSLTVNITNGGTYAPTIAVSGGSGPVTLRLTVTSGANPVCTAATSDVAVTVNPNPTADAGTAPAAQCLSANGNSFSPSGSGSNGTPSWAVFNNPNSLTVNITNGGTYAPTIAVSGGSGTVTLRLTVTSSANPVCTAATSDVAVTVNAKPAGPTVTIQEATLCGTLTSPTLTVCGPVAGTTYLVTETDGTNPQSTTYSAGPLVFVLRAGKGFSITATASAAAGGCVSAATICGGQAASCPASAGRVATAASPTTAPALQQGILTEAYPNPTSKDATINFSVPKSGHVVVQVYNAIGVAVATLFDGDVAGGETRSVKLKGEFLATGIYTYRVVADGKTKTNHVSLVK</sequence>
<evidence type="ECO:0000313" key="2">
    <source>
        <dbReference type="Proteomes" id="UP001479606"/>
    </source>
</evidence>
<dbReference type="InterPro" id="IPR026444">
    <property type="entry name" value="Secre_tail"/>
</dbReference>
<dbReference type="NCBIfam" id="TIGR04183">
    <property type="entry name" value="Por_Secre_tail"/>
    <property type="match status" value="1"/>
</dbReference>
<dbReference type="RefSeq" id="WP_342297606.1">
    <property type="nucleotide sequence ID" value="NZ_JBCEVZ010000018.1"/>
</dbReference>
<accession>A0ABU9LUU9</accession>
<reference evidence="1 2" key="1">
    <citation type="journal article" date="2018" name="Arch. Microbiol.">
        <title>Hymenobacter segetis sp. nov., isolated from soil.</title>
        <authorList>
            <person name="Ten L.N."/>
            <person name="Lim S.J."/>
            <person name="Kim B.O."/>
            <person name="Kang I.K."/>
            <person name="Jung H.Y."/>
        </authorList>
    </citation>
    <scope>NUCLEOTIDE SEQUENCE [LARGE SCALE GENOMIC DNA]</scope>
    <source>
        <strain evidence="1 2">S7-3-11</strain>
    </source>
</reference>
<dbReference type="Proteomes" id="UP001479606">
    <property type="component" value="Unassembled WGS sequence"/>
</dbReference>
<organism evidence="1 2">
    <name type="scientific">Hymenobacter segetis</name>
    <dbReference type="NCBI Taxonomy" id="2025509"/>
    <lineage>
        <taxon>Bacteria</taxon>
        <taxon>Pseudomonadati</taxon>
        <taxon>Bacteroidota</taxon>
        <taxon>Cytophagia</taxon>
        <taxon>Cytophagales</taxon>
        <taxon>Hymenobacteraceae</taxon>
        <taxon>Hymenobacter</taxon>
    </lineage>
</organism>
<comment type="caution">
    <text evidence="1">The sequence shown here is derived from an EMBL/GenBank/DDBJ whole genome shotgun (WGS) entry which is preliminary data.</text>
</comment>
<dbReference type="EMBL" id="JBCEVZ010000018">
    <property type="protein sequence ID" value="MEL5994440.1"/>
    <property type="molecule type" value="Genomic_DNA"/>
</dbReference>
<dbReference type="Gene3D" id="2.60.40.10">
    <property type="entry name" value="Immunoglobulins"/>
    <property type="match status" value="1"/>
</dbReference>
<gene>
    <name evidence="1" type="ORF">AAFH49_09495</name>
</gene>
<proteinExistence type="predicted"/>
<protein>
    <submittedName>
        <fullName evidence="1">T9SS type A sorting domain-containing protein</fullName>
    </submittedName>
</protein>
<dbReference type="Gene3D" id="2.60.40.4070">
    <property type="match status" value="1"/>
</dbReference>
<evidence type="ECO:0000313" key="1">
    <source>
        <dbReference type="EMBL" id="MEL5994440.1"/>
    </source>
</evidence>